<evidence type="ECO:0000313" key="2">
    <source>
        <dbReference type="Proteomes" id="UP000247755"/>
    </source>
</evidence>
<protein>
    <submittedName>
        <fullName evidence="1">Uncharacterized protein</fullName>
    </submittedName>
</protein>
<proteinExistence type="predicted"/>
<reference evidence="1 2" key="1">
    <citation type="submission" date="2018-05" db="EMBL/GenBank/DDBJ databases">
        <title>Comparative genomics of bacterial root endophytes of switchgrass collected from native prairies over two seasons.</title>
        <authorList>
            <person name="Tang Y."/>
        </authorList>
    </citation>
    <scope>NUCLEOTIDE SEQUENCE [LARGE SCALE GENOMIC DNA]</scope>
    <source>
        <strain evidence="1 2">NFIX32</strain>
    </source>
</reference>
<comment type="caution">
    <text evidence="1">The sequence shown here is derived from an EMBL/GenBank/DDBJ whole genome shotgun (WGS) entry which is preliminary data.</text>
</comment>
<dbReference type="Proteomes" id="UP000247755">
    <property type="component" value="Unassembled WGS sequence"/>
</dbReference>
<sequence length="246" mass="25241">MSDQDNMPGQDIPSGLAQIKQFRAAGFSSDEIDEWQTKQMRQLYTAGFSMDEIAAHFGVNAPRDTWPAESTGNSEMSVGQAVEAGWQSSVTGLVARGKAPDVSMQPGQPWYKRFAANVAQFAGDAPAAVIGAAGGALGGSETGPGAAVTAMAGAFALPTALRMTLMDAYVKGDFKSPSDFWDRFEPILGETLKSYITGAAAGAATGAVGSALAQSAPAVRSLAQSAATVGTATTVGKALQPNSSQR</sequence>
<dbReference type="EMBL" id="QJJY01000004">
    <property type="protein sequence ID" value="PXX37651.1"/>
    <property type="molecule type" value="Genomic_DNA"/>
</dbReference>
<dbReference type="RefSeq" id="WP_143155687.1">
    <property type="nucleotide sequence ID" value="NZ_QJJY01000004.1"/>
</dbReference>
<accession>A0A318ITC8</accession>
<evidence type="ECO:0000313" key="1">
    <source>
        <dbReference type="EMBL" id="PXX37651.1"/>
    </source>
</evidence>
<dbReference type="AlphaFoldDB" id="A0A318ITC8"/>
<organism evidence="1 2">
    <name type="scientific">Burkholderia pyrrocinia</name>
    <name type="common">Pseudomonas pyrrocinia</name>
    <dbReference type="NCBI Taxonomy" id="60550"/>
    <lineage>
        <taxon>Bacteria</taxon>
        <taxon>Pseudomonadati</taxon>
        <taxon>Pseudomonadota</taxon>
        <taxon>Betaproteobacteria</taxon>
        <taxon>Burkholderiales</taxon>
        <taxon>Burkholderiaceae</taxon>
        <taxon>Burkholderia</taxon>
        <taxon>Burkholderia cepacia complex</taxon>
    </lineage>
</organism>
<name>A0A318ITC8_BURPY</name>
<gene>
    <name evidence="1" type="ORF">NA66_1004299</name>
</gene>